<gene>
    <name evidence="2" type="ORF">C6P46_005442</name>
</gene>
<feature type="region of interest" description="Disordered" evidence="1">
    <location>
        <begin position="359"/>
        <end position="393"/>
    </location>
</feature>
<comment type="caution">
    <text evidence="2">The sequence shown here is derived from an EMBL/GenBank/DDBJ whole genome shotgun (WGS) entry which is preliminary data.</text>
</comment>
<dbReference type="GO" id="GO:0005085">
    <property type="term" value="F:guanyl-nucleotide exchange factor activity"/>
    <property type="evidence" value="ECO:0007669"/>
    <property type="project" value="InterPro"/>
</dbReference>
<evidence type="ECO:0000313" key="2">
    <source>
        <dbReference type="EMBL" id="KAG0666091.1"/>
    </source>
</evidence>
<organism evidence="2 3">
    <name type="scientific">Rhodotorula mucilaginosa</name>
    <name type="common">Yeast</name>
    <name type="synonym">Rhodotorula rubra</name>
    <dbReference type="NCBI Taxonomy" id="5537"/>
    <lineage>
        <taxon>Eukaryota</taxon>
        <taxon>Fungi</taxon>
        <taxon>Dikarya</taxon>
        <taxon>Basidiomycota</taxon>
        <taxon>Pucciniomycotina</taxon>
        <taxon>Microbotryomycetes</taxon>
        <taxon>Sporidiobolales</taxon>
        <taxon>Sporidiobolaceae</taxon>
        <taxon>Rhodotorula</taxon>
    </lineage>
</organism>
<feature type="compositionally biased region" description="Basic and acidic residues" evidence="1">
    <location>
        <begin position="1"/>
        <end position="13"/>
    </location>
</feature>
<feature type="compositionally biased region" description="Polar residues" evidence="1">
    <location>
        <begin position="580"/>
        <end position="601"/>
    </location>
</feature>
<protein>
    <submittedName>
        <fullName evidence="2">Uncharacterized protein</fullName>
    </submittedName>
</protein>
<dbReference type="SUPFAM" id="SSF53300">
    <property type="entry name" value="vWA-like"/>
    <property type="match status" value="1"/>
</dbReference>
<dbReference type="GO" id="GO:0005634">
    <property type="term" value="C:nucleus"/>
    <property type="evidence" value="ECO:0007669"/>
    <property type="project" value="TreeGrafter"/>
</dbReference>
<dbReference type="Gene3D" id="3.40.50.410">
    <property type="entry name" value="von Willebrand factor, type A domain"/>
    <property type="match status" value="1"/>
</dbReference>
<dbReference type="PANTHER" id="PTHR47339:SF1">
    <property type="entry name" value="CELL DIVISION CONTROL PROTEIN 24"/>
    <property type="match status" value="1"/>
</dbReference>
<dbReference type="GO" id="GO:0031106">
    <property type="term" value="P:septin ring organization"/>
    <property type="evidence" value="ECO:0007669"/>
    <property type="project" value="TreeGrafter"/>
</dbReference>
<dbReference type="GO" id="GO:0000935">
    <property type="term" value="C:division septum"/>
    <property type="evidence" value="ECO:0007669"/>
    <property type="project" value="TreeGrafter"/>
</dbReference>
<proteinExistence type="predicted"/>
<dbReference type="CDD" id="cd13246">
    <property type="entry name" value="PH_Scd1"/>
    <property type="match status" value="1"/>
</dbReference>
<dbReference type="GO" id="GO:0005737">
    <property type="term" value="C:cytoplasm"/>
    <property type="evidence" value="ECO:0007669"/>
    <property type="project" value="TreeGrafter"/>
</dbReference>
<accession>A0A9P6W8P2</accession>
<dbReference type="InterPro" id="IPR053026">
    <property type="entry name" value="CDC42_GEF"/>
</dbReference>
<dbReference type="InterPro" id="IPR036465">
    <property type="entry name" value="vWFA_dom_sf"/>
</dbReference>
<dbReference type="AlphaFoldDB" id="A0A9P6W8P2"/>
<dbReference type="EMBL" id="PUHQ01000006">
    <property type="protein sequence ID" value="KAG0666091.1"/>
    <property type="molecule type" value="Genomic_DNA"/>
</dbReference>
<feature type="region of interest" description="Disordered" evidence="1">
    <location>
        <begin position="1"/>
        <end position="62"/>
    </location>
</feature>
<dbReference type="InterPro" id="IPR033511">
    <property type="entry name" value="Cdc24/Scd1_PH_dom"/>
</dbReference>
<reference evidence="2 3" key="1">
    <citation type="submission" date="2020-11" db="EMBL/GenBank/DDBJ databases">
        <title>Kefir isolates.</title>
        <authorList>
            <person name="Marcisauskas S."/>
            <person name="Kim Y."/>
            <person name="Blasche S."/>
        </authorList>
    </citation>
    <scope>NUCLEOTIDE SEQUENCE [LARGE SCALE GENOMIC DNA]</scope>
    <source>
        <strain evidence="2 3">KR</strain>
    </source>
</reference>
<feature type="compositionally biased region" description="Pro residues" evidence="1">
    <location>
        <begin position="102"/>
        <end position="119"/>
    </location>
</feature>
<dbReference type="GO" id="GO:0030010">
    <property type="term" value="P:establishment of cell polarity"/>
    <property type="evidence" value="ECO:0007669"/>
    <property type="project" value="TreeGrafter"/>
</dbReference>
<dbReference type="InterPro" id="IPR011993">
    <property type="entry name" value="PH-like_dom_sf"/>
</dbReference>
<dbReference type="Pfam" id="PF15411">
    <property type="entry name" value="PH_10"/>
    <property type="match status" value="1"/>
</dbReference>
<feature type="region of interest" description="Disordered" evidence="1">
    <location>
        <begin position="1054"/>
        <end position="1074"/>
    </location>
</feature>
<keyword evidence="3" id="KW-1185">Reference proteome</keyword>
<feature type="region of interest" description="Disordered" evidence="1">
    <location>
        <begin position="81"/>
        <end position="123"/>
    </location>
</feature>
<feature type="region of interest" description="Disordered" evidence="1">
    <location>
        <begin position="543"/>
        <end position="606"/>
    </location>
</feature>
<dbReference type="OrthoDB" id="299997at2759"/>
<name>A0A9P6W8P2_RHOMI</name>
<evidence type="ECO:0000256" key="1">
    <source>
        <dbReference type="SAM" id="MobiDB-lite"/>
    </source>
</evidence>
<dbReference type="Proteomes" id="UP000777482">
    <property type="component" value="Unassembled WGS sequence"/>
</dbReference>
<dbReference type="PANTHER" id="PTHR47339">
    <property type="entry name" value="CELL DIVISION CONTROL PROTEIN 24"/>
    <property type="match status" value="1"/>
</dbReference>
<sequence length="1174" mass="126890">MVQADVRRFDEAPTPRLSYSRVGRGKAQGAPSWPLTPQNSDEPSFQPFFPAPNSTDGLIPIANDVRSSKCSAYVSSESASRNSVASVASPPPKRSSLRPARRLPPPPSALPNTPPPSPPRKIATTSESYRAALMSSSISDEQDEETCPICLELLSLRLAGERPYVVPICGHRLPVYGDLARAQTRTGASLGLCGVCRRDMKVGDASDAPGKKANSRANEAASPSKMRSRTKGTIYDLDDSDGEQRDEQADDELVLIDSVNFAASAASLISRRSSGSTGGTAHAPAKEIVRPVVTVRSEHSTVERSGEAGHKQHLTCMISIELPARHSAPAAALDLLAQSQTPKSQRFSASLLPVPAMPTSASVGSLHPTSRPRSPASSSTYSERAHVSKASIQRPPDVLATALNDLRERMADWKGHSLEEFGTLRLVDSIDVRKDTTTRDFVVYLFEEAILCVSDEKRKGSIAGKGVDTAARSIATDKLRLKGRVYLRHVRAIADTSTEDELSLTILMTDDAVAQFVMIFQERSKLEAWKAQIESLLPSRPEARPRVESMYPQTPASAYSPPRNRREVTSDLSASDRSEFTASTTQTRTNRSSVSPASSTIPEEPSYEEDFGAFIRQQPAENSSPPPVGLGFASHLHRSMESRRDFPSTDLMVVISIPPASAGRLKIEIIKNALECLVANAGPLTRIALVAYTTGEGPRGMLRKTPFLAVGRSGGRKRLEAAIEELAQDSKTPSALFDHKEERAKSALTGFVLVNEGRDGAGKQQMDLIMARAEAAKAPIHAIGYGKSHDPSSLWLLSNHTAGSYTFVKEFYDLRDALLGCVGGILSIAVTHLRLHVQVPESRWFRIRKVSGTPGAVVAQTGIDVDIDLGEMRHGERKDLVVEVEMCFDGYEPRSTPGSNGGDCGLRVPPSGHARDFSSATDTFFMTQAGIDLSVLDAPDSRSLYADEYDMMPDEVPLFQVNAAYRDPVAGKSVSRLTQTPTLLTISVAPPPTPPHQPVASSCCPELVRRRIELLVSDMLSRALLLMTRRNDEQALRLLGETKRIIASISASLRGSRRTSGGGGGLSASASSSSLRSASSSSCAAVTASGRDANAATAHALASLITIARDVDAIHEAFLTREAFETVGRYQAAQQAVVLRDQRSWTPKSGIERLFWRADHSLWMVAKSQRWISP</sequence>
<dbReference type="GO" id="GO:0043332">
    <property type="term" value="C:mating projection tip"/>
    <property type="evidence" value="ECO:0007669"/>
    <property type="project" value="TreeGrafter"/>
</dbReference>
<feature type="compositionally biased region" description="Low complexity" evidence="1">
    <location>
        <begin position="368"/>
        <end position="382"/>
    </location>
</feature>
<evidence type="ECO:0000313" key="3">
    <source>
        <dbReference type="Proteomes" id="UP000777482"/>
    </source>
</evidence>
<dbReference type="Gene3D" id="2.30.29.30">
    <property type="entry name" value="Pleckstrin-homology domain (PH domain)/Phosphotyrosine-binding domain (PTB)"/>
    <property type="match status" value="1"/>
</dbReference>
<feature type="compositionally biased region" description="Basic and acidic residues" evidence="1">
    <location>
        <begin position="564"/>
        <end position="579"/>
    </location>
</feature>
<feature type="region of interest" description="Disordered" evidence="1">
    <location>
        <begin position="203"/>
        <end position="248"/>
    </location>
</feature>